<organism evidence="1 2">
    <name type="scientific">Anaerobiospirillum thomasii</name>
    <dbReference type="NCBI Taxonomy" id="179995"/>
    <lineage>
        <taxon>Bacteria</taxon>
        <taxon>Pseudomonadati</taxon>
        <taxon>Pseudomonadota</taxon>
        <taxon>Gammaproteobacteria</taxon>
        <taxon>Aeromonadales</taxon>
        <taxon>Succinivibrionaceae</taxon>
        <taxon>Anaerobiospirillum</taxon>
    </lineage>
</organism>
<accession>A0A2X0VEZ5</accession>
<evidence type="ECO:0000313" key="2">
    <source>
        <dbReference type="Proteomes" id="UP000250086"/>
    </source>
</evidence>
<proteinExistence type="predicted"/>
<evidence type="ECO:0000313" key="1">
    <source>
        <dbReference type="EMBL" id="SPT69184.1"/>
    </source>
</evidence>
<reference evidence="1 2" key="1">
    <citation type="submission" date="2018-06" db="EMBL/GenBank/DDBJ databases">
        <authorList>
            <consortium name="Pathogen Informatics"/>
            <person name="Doyle S."/>
        </authorList>
    </citation>
    <scope>NUCLEOTIDE SEQUENCE [LARGE SCALE GENOMIC DNA]</scope>
    <source>
        <strain evidence="1 2">NCTC13093</strain>
    </source>
</reference>
<protein>
    <submittedName>
        <fullName evidence="1">Transposase</fullName>
    </submittedName>
</protein>
<sequence length="105" mass="11893">MRGPSKEARFSQPLVSVSLIIDERGVPINFAVFRGNVSEFKQVAPTIEILKERYNVQRCYFVADRDINSTSNLEGILKKSLVFIHTQKITGQSKRDTVHMLDPNG</sequence>
<dbReference type="EMBL" id="UAPV01000001">
    <property type="protein sequence ID" value="SPT69184.1"/>
    <property type="molecule type" value="Genomic_DNA"/>
</dbReference>
<dbReference type="RefSeq" id="WP_113743370.1">
    <property type="nucleotide sequence ID" value="NZ_UAPU01000007.1"/>
</dbReference>
<gene>
    <name evidence="1" type="ORF">NCTC13093_00547</name>
</gene>
<keyword evidence="2" id="KW-1185">Reference proteome</keyword>
<dbReference type="PANTHER" id="PTHR34614">
    <property type="match status" value="1"/>
</dbReference>
<dbReference type="Proteomes" id="UP000250086">
    <property type="component" value="Unassembled WGS sequence"/>
</dbReference>
<dbReference type="OrthoDB" id="6171862at2"/>
<name>A0A2X0VEZ5_9GAMM</name>
<dbReference type="AlphaFoldDB" id="A0A2X0VEZ5"/>
<dbReference type="PANTHER" id="PTHR34614:SF2">
    <property type="entry name" value="TRANSPOSASE IS4-LIKE DOMAIN-CONTAINING PROTEIN"/>
    <property type="match status" value="1"/>
</dbReference>